<dbReference type="EMBL" id="CAFBPX010000174">
    <property type="protein sequence ID" value="CAB5036546.1"/>
    <property type="molecule type" value="Genomic_DNA"/>
</dbReference>
<dbReference type="AlphaFoldDB" id="A0A6J5ZTQ0"/>
<dbReference type="InterPro" id="IPR002509">
    <property type="entry name" value="NODB_dom"/>
</dbReference>
<evidence type="ECO:0000256" key="3">
    <source>
        <dbReference type="SAM" id="MobiDB-lite"/>
    </source>
</evidence>
<accession>A0A6J5ZTQ0</accession>
<dbReference type="PROSITE" id="PS51677">
    <property type="entry name" value="NODB"/>
    <property type="match status" value="1"/>
</dbReference>
<keyword evidence="4" id="KW-0472">Membrane</keyword>
<name>A0A6J5ZTQ0_9ZZZZ</name>
<feature type="transmembrane region" description="Helical" evidence="4">
    <location>
        <begin position="12"/>
        <end position="34"/>
    </location>
</feature>
<keyword evidence="4" id="KW-1133">Transmembrane helix</keyword>
<comment type="subcellular location">
    <subcellularLocation>
        <location evidence="1">Secreted</location>
    </subcellularLocation>
</comment>
<evidence type="ECO:0000256" key="4">
    <source>
        <dbReference type="SAM" id="Phobius"/>
    </source>
</evidence>
<dbReference type="InterPro" id="IPR051398">
    <property type="entry name" value="Polysacch_Deacetylase"/>
</dbReference>
<dbReference type="SUPFAM" id="SSF88713">
    <property type="entry name" value="Glycoside hydrolase/deacetylase"/>
    <property type="match status" value="1"/>
</dbReference>
<dbReference type="PANTHER" id="PTHR34216">
    <property type="match status" value="1"/>
</dbReference>
<dbReference type="CDD" id="cd10918">
    <property type="entry name" value="CE4_NodB_like_5s_6s"/>
    <property type="match status" value="1"/>
</dbReference>
<dbReference type="InterPro" id="IPR011330">
    <property type="entry name" value="Glyco_hydro/deAcase_b/a-brl"/>
</dbReference>
<gene>
    <name evidence="6" type="ORF">UFOPK3522_00759</name>
    <name evidence="7" type="ORF">UFOPK4175_00945</name>
</gene>
<evidence type="ECO:0000259" key="5">
    <source>
        <dbReference type="PROSITE" id="PS51677"/>
    </source>
</evidence>
<feature type="region of interest" description="Disordered" evidence="3">
    <location>
        <begin position="37"/>
        <end position="71"/>
    </location>
</feature>
<dbReference type="PANTHER" id="PTHR34216:SF3">
    <property type="entry name" value="POLY-BETA-1,6-N-ACETYL-D-GLUCOSAMINE N-DEACETYLASE"/>
    <property type="match status" value="1"/>
</dbReference>
<evidence type="ECO:0000256" key="2">
    <source>
        <dbReference type="ARBA" id="ARBA00022729"/>
    </source>
</evidence>
<evidence type="ECO:0000313" key="6">
    <source>
        <dbReference type="EMBL" id="CAB4342793.1"/>
    </source>
</evidence>
<evidence type="ECO:0000313" key="7">
    <source>
        <dbReference type="EMBL" id="CAB5036546.1"/>
    </source>
</evidence>
<dbReference type="Gene3D" id="3.20.20.370">
    <property type="entry name" value="Glycoside hydrolase/deacetylase"/>
    <property type="match status" value="1"/>
</dbReference>
<feature type="domain" description="NodB homology" evidence="5">
    <location>
        <begin position="139"/>
        <end position="304"/>
    </location>
</feature>
<protein>
    <submittedName>
        <fullName evidence="6">Unannotated protein</fullName>
    </submittedName>
</protein>
<feature type="compositionally biased region" description="Polar residues" evidence="3">
    <location>
        <begin position="41"/>
        <end position="55"/>
    </location>
</feature>
<dbReference type="EMBL" id="CAESAO010000052">
    <property type="protein sequence ID" value="CAB4342793.1"/>
    <property type="molecule type" value="Genomic_DNA"/>
</dbReference>
<sequence length="304" mass="31341">MTGDSAAARQRRLTLIVAGLVVVAIALVLFTGPLKPGGGSTANSSAAVTTPAGTDSASKPAASAPAAPKPATGEYRGPVPILMYHVIKAPTASTPMAELWTPAETFKETIALLKKDGYSGVTLDQVWKAWHGGAGLPAKPLVISFDDGYLSHSVTAKPILEAAGWPGVLNLEGKNIGPGGLTTHQVEGLIAAGWEIDSHTLTHPDLTTLDDATLKSELVDSRKLLQDKFNIPVNFFCYPAGANDARVRAAVEAAGYYGATTVDPGIASKSDNPYLLPRIRVNGTDSAATVAGRVSTGNGVSGGY</sequence>
<evidence type="ECO:0000256" key="1">
    <source>
        <dbReference type="ARBA" id="ARBA00004613"/>
    </source>
</evidence>
<keyword evidence="4" id="KW-0812">Transmembrane</keyword>
<reference evidence="6" key="1">
    <citation type="submission" date="2020-05" db="EMBL/GenBank/DDBJ databases">
        <authorList>
            <person name="Chiriac C."/>
            <person name="Salcher M."/>
            <person name="Ghai R."/>
            <person name="Kavagutti S V."/>
        </authorList>
    </citation>
    <scope>NUCLEOTIDE SEQUENCE</scope>
</reference>
<feature type="compositionally biased region" description="Low complexity" evidence="3">
    <location>
        <begin position="56"/>
        <end position="71"/>
    </location>
</feature>
<proteinExistence type="predicted"/>
<dbReference type="GO" id="GO:0005576">
    <property type="term" value="C:extracellular region"/>
    <property type="evidence" value="ECO:0007669"/>
    <property type="project" value="UniProtKB-SubCell"/>
</dbReference>
<dbReference type="GO" id="GO:0005975">
    <property type="term" value="P:carbohydrate metabolic process"/>
    <property type="evidence" value="ECO:0007669"/>
    <property type="project" value="InterPro"/>
</dbReference>
<keyword evidence="2" id="KW-0732">Signal</keyword>
<organism evidence="6">
    <name type="scientific">freshwater metagenome</name>
    <dbReference type="NCBI Taxonomy" id="449393"/>
    <lineage>
        <taxon>unclassified sequences</taxon>
        <taxon>metagenomes</taxon>
        <taxon>ecological metagenomes</taxon>
    </lineage>
</organism>
<dbReference type="Pfam" id="PF01522">
    <property type="entry name" value="Polysacc_deac_1"/>
    <property type="match status" value="1"/>
</dbReference>
<dbReference type="GO" id="GO:0016810">
    <property type="term" value="F:hydrolase activity, acting on carbon-nitrogen (but not peptide) bonds"/>
    <property type="evidence" value="ECO:0007669"/>
    <property type="project" value="InterPro"/>
</dbReference>